<dbReference type="Proteomes" id="UP001461341">
    <property type="component" value="Chromosome"/>
</dbReference>
<proteinExistence type="predicted"/>
<dbReference type="RefSeq" id="WP_369017252.1">
    <property type="nucleotide sequence ID" value="NZ_CP121689.1"/>
</dbReference>
<accession>A0ABZ2Y7X5</accession>
<evidence type="ECO:0008006" key="3">
    <source>
        <dbReference type="Google" id="ProtNLM"/>
    </source>
</evidence>
<evidence type="ECO:0000313" key="2">
    <source>
        <dbReference type="Proteomes" id="UP001461341"/>
    </source>
</evidence>
<reference evidence="1 2" key="1">
    <citation type="submission" date="2023-03" db="EMBL/GenBank/DDBJ databases">
        <title>Novel Species.</title>
        <authorList>
            <person name="Ma S."/>
        </authorList>
    </citation>
    <scope>NUCLEOTIDE SEQUENCE [LARGE SCALE GENOMIC DNA]</scope>
    <source>
        <strain evidence="1 2">B11</strain>
    </source>
</reference>
<keyword evidence="2" id="KW-1185">Reference proteome</keyword>
<organism evidence="1 2">
    <name type="scientific">Thermatribacter velox</name>
    <dbReference type="NCBI Taxonomy" id="3039681"/>
    <lineage>
        <taxon>Bacteria</taxon>
        <taxon>Pseudomonadati</taxon>
        <taxon>Atribacterota</taxon>
        <taxon>Atribacteria</taxon>
        <taxon>Atribacterales</taxon>
        <taxon>Thermatribacteraceae</taxon>
        <taxon>Thermatribacter</taxon>
    </lineage>
</organism>
<protein>
    <recommendedName>
        <fullName evidence="3">DUF4242 domain-containing protein</fullName>
    </recommendedName>
</protein>
<gene>
    <name evidence="1" type="ORF">QBE54_05760</name>
</gene>
<dbReference type="EMBL" id="CP121689">
    <property type="protein sequence ID" value="WZL75106.1"/>
    <property type="molecule type" value="Genomic_DNA"/>
</dbReference>
<name>A0ABZ2Y7X5_9BACT</name>
<sequence length="95" mass="10563">MSKYLVIHAMASPIPVVQAEKVAKAAKTLSSSDAYWVSSWVQLDSKGNVAKILCEWDAKDLPTLKKTMEQAKNMLPDFPAEGPYPMMKVDGESYR</sequence>
<evidence type="ECO:0000313" key="1">
    <source>
        <dbReference type="EMBL" id="WZL75106.1"/>
    </source>
</evidence>